<organism evidence="1 2">
    <name type="scientific">Neofusicoccum ribis</name>
    <dbReference type="NCBI Taxonomy" id="45134"/>
    <lineage>
        <taxon>Eukaryota</taxon>
        <taxon>Fungi</taxon>
        <taxon>Dikarya</taxon>
        <taxon>Ascomycota</taxon>
        <taxon>Pezizomycotina</taxon>
        <taxon>Dothideomycetes</taxon>
        <taxon>Dothideomycetes incertae sedis</taxon>
        <taxon>Botryosphaeriales</taxon>
        <taxon>Botryosphaeriaceae</taxon>
        <taxon>Neofusicoccum</taxon>
    </lineage>
</organism>
<keyword evidence="2" id="KW-1185">Reference proteome</keyword>
<reference evidence="1 2" key="1">
    <citation type="submission" date="2024-02" db="EMBL/GenBank/DDBJ databases">
        <title>De novo assembly and annotation of 12 fungi associated with fruit tree decline syndrome in Ontario, Canada.</title>
        <authorList>
            <person name="Sulman M."/>
            <person name="Ellouze W."/>
            <person name="Ilyukhin E."/>
        </authorList>
    </citation>
    <scope>NUCLEOTIDE SEQUENCE [LARGE SCALE GENOMIC DNA]</scope>
    <source>
        <strain evidence="1 2">M1-105</strain>
    </source>
</reference>
<dbReference type="InterPro" id="IPR036188">
    <property type="entry name" value="FAD/NAD-bd_sf"/>
</dbReference>
<dbReference type="SUPFAM" id="SSF51905">
    <property type="entry name" value="FAD/NAD(P)-binding domain"/>
    <property type="match status" value="1"/>
</dbReference>
<name>A0ABR3SAD9_9PEZI</name>
<evidence type="ECO:0000313" key="1">
    <source>
        <dbReference type="EMBL" id="KAL1615258.1"/>
    </source>
</evidence>
<evidence type="ECO:0000313" key="2">
    <source>
        <dbReference type="Proteomes" id="UP001521116"/>
    </source>
</evidence>
<accession>A0ABR3SAD9</accession>
<dbReference type="Proteomes" id="UP001521116">
    <property type="component" value="Unassembled WGS sequence"/>
</dbReference>
<comment type="caution">
    <text evidence="1">The sequence shown here is derived from an EMBL/GenBank/DDBJ whole genome shotgun (WGS) entry which is preliminary data.</text>
</comment>
<evidence type="ECO:0008006" key="3">
    <source>
        <dbReference type="Google" id="ProtNLM"/>
    </source>
</evidence>
<proteinExistence type="predicted"/>
<gene>
    <name evidence="1" type="ORF">SLS56_011882</name>
</gene>
<dbReference type="EMBL" id="JAJVDC020000327">
    <property type="protein sequence ID" value="KAL1615258.1"/>
    <property type="molecule type" value="Genomic_DNA"/>
</dbReference>
<dbReference type="Gene3D" id="3.50.50.60">
    <property type="entry name" value="FAD/NAD(P)-binding domain"/>
    <property type="match status" value="1"/>
</dbReference>
<protein>
    <recommendedName>
        <fullName evidence="3">Flavin-containing monooxygenase</fullName>
    </recommendedName>
</protein>
<sequence length="126" mass="13922">MDIKMKSDSLPTSYAEDGLLFEDGTLLKADVIVFATGFVGDMRWLAGKLFGQTVFEQLDKFWGLDDEGELKGAFKPSGHPAFWYHGGALGQARYYARFIALQIKAKVLGTPLPVYKDTPSRKVGSL</sequence>